<feature type="region of interest" description="Disordered" evidence="11">
    <location>
        <begin position="234"/>
        <end position="261"/>
    </location>
</feature>
<feature type="domain" description="NOT2/NOT3/NOT5 C-terminal" evidence="13">
    <location>
        <begin position="381"/>
        <end position="505"/>
    </location>
</feature>
<dbReference type="GO" id="GO:0005737">
    <property type="term" value="C:cytoplasm"/>
    <property type="evidence" value="ECO:0007669"/>
    <property type="project" value="UniProtKB-SubCell"/>
</dbReference>
<dbReference type="GO" id="GO:0000289">
    <property type="term" value="P:nuclear-transcribed mRNA poly(A) tail shortening"/>
    <property type="evidence" value="ECO:0007669"/>
    <property type="project" value="UniProtKB-ARBA"/>
</dbReference>
<dbReference type="Pfam" id="PF04065">
    <property type="entry name" value="Not3"/>
    <property type="match status" value="1"/>
</dbReference>
<dbReference type="FunFam" id="2.30.30.1020:FF:000006">
    <property type="entry name" value="CCR4-NOT transcription complex, subunit 3"/>
    <property type="match status" value="1"/>
</dbReference>
<dbReference type="Pfam" id="PF04153">
    <property type="entry name" value="NOT2_3_5_C"/>
    <property type="match status" value="1"/>
</dbReference>
<keyword evidence="9" id="KW-0539">Nucleus</keyword>
<dbReference type="PIRSF" id="PIRSF005290">
    <property type="entry name" value="NOT_su_3_5"/>
    <property type="match status" value="1"/>
</dbReference>
<feature type="non-terminal residue" evidence="14">
    <location>
        <position position="1"/>
    </location>
</feature>
<dbReference type="InterPro" id="IPR012270">
    <property type="entry name" value="CCR4-NOT_su3/5"/>
</dbReference>
<evidence type="ECO:0000259" key="12">
    <source>
        <dbReference type="Pfam" id="PF04065"/>
    </source>
</evidence>
<dbReference type="GO" id="GO:0005634">
    <property type="term" value="C:nucleus"/>
    <property type="evidence" value="ECO:0007669"/>
    <property type="project" value="UniProtKB-SubCell"/>
</dbReference>
<keyword evidence="15" id="KW-1185">Reference proteome</keyword>
<evidence type="ECO:0000256" key="11">
    <source>
        <dbReference type="SAM" id="MobiDB-lite"/>
    </source>
</evidence>
<keyword evidence="6" id="KW-0597">Phosphoprotein</keyword>
<feature type="compositionally biased region" description="Polar residues" evidence="11">
    <location>
        <begin position="303"/>
        <end position="332"/>
    </location>
</feature>
<feature type="region of interest" description="Disordered" evidence="11">
    <location>
        <begin position="291"/>
        <end position="343"/>
    </location>
</feature>
<keyword evidence="4" id="KW-0963">Cytoplasm</keyword>
<dbReference type="InterPro" id="IPR007282">
    <property type="entry name" value="NOT2/3/5_C"/>
</dbReference>
<dbReference type="PANTHER" id="PTHR23326">
    <property type="entry name" value="CCR4 NOT-RELATED"/>
    <property type="match status" value="1"/>
</dbReference>
<gene>
    <name evidence="14" type="ORF">SYNPS1DRAFT_15054</name>
</gene>
<keyword evidence="8" id="KW-0804">Transcription</keyword>
<evidence type="ECO:0000256" key="8">
    <source>
        <dbReference type="ARBA" id="ARBA00023163"/>
    </source>
</evidence>
<evidence type="ECO:0000313" key="15">
    <source>
        <dbReference type="Proteomes" id="UP000278143"/>
    </source>
</evidence>
<keyword evidence="10" id="KW-0175">Coiled coil</keyword>
<dbReference type="Proteomes" id="UP000278143">
    <property type="component" value="Unassembled WGS sequence"/>
</dbReference>
<feature type="domain" description="CCR4-Not complex component Not N-terminal" evidence="12">
    <location>
        <begin position="1"/>
        <end position="224"/>
    </location>
</feature>
<dbReference type="InterPro" id="IPR040168">
    <property type="entry name" value="Not2/3/5"/>
</dbReference>
<dbReference type="Gene3D" id="2.30.30.1020">
    <property type="entry name" value="CCR4-NOT complex subunit 2/3/5, C-terminal domain"/>
    <property type="match status" value="1"/>
</dbReference>
<dbReference type="InterPro" id="IPR007207">
    <property type="entry name" value="Not_N"/>
</dbReference>
<evidence type="ECO:0000256" key="10">
    <source>
        <dbReference type="SAM" id="Coils"/>
    </source>
</evidence>
<feature type="coiled-coil region" evidence="10">
    <location>
        <begin position="30"/>
        <end position="60"/>
    </location>
</feature>
<evidence type="ECO:0000256" key="2">
    <source>
        <dbReference type="ARBA" id="ARBA00004496"/>
    </source>
</evidence>
<dbReference type="AlphaFoldDB" id="A0A4P9Z0Q6"/>
<evidence type="ECO:0000256" key="5">
    <source>
        <dbReference type="ARBA" id="ARBA00022491"/>
    </source>
</evidence>
<evidence type="ECO:0000256" key="1">
    <source>
        <dbReference type="ARBA" id="ARBA00004123"/>
    </source>
</evidence>
<dbReference type="GO" id="GO:0030015">
    <property type="term" value="C:CCR4-NOT core complex"/>
    <property type="evidence" value="ECO:0007669"/>
    <property type="project" value="InterPro"/>
</dbReference>
<dbReference type="EMBL" id="KZ989591">
    <property type="protein sequence ID" value="RKP25855.1"/>
    <property type="molecule type" value="Genomic_DNA"/>
</dbReference>
<protein>
    <submittedName>
        <fullName evidence="14">Not1 N-terminal domain, CCR4-Not complex component-domain-containing protein</fullName>
    </submittedName>
</protein>
<evidence type="ECO:0000313" key="14">
    <source>
        <dbReference type="EMBL" id="RKP25855.1"/>
    </source>
</evidence>
<sequence length="511" mass="58408">AEIDRVFKKVSEGVETFDGIFRKLENTENINQKEKHEQDLKKEIKKLQRLREQIKNWISSSDIKDKTPLVDQRRLIEQKMELFKACEKEMKTKAFSKEGLTLAARMDPKDKEKQEISSWITRTVEDLSTQIDGLEAEAERLQVGLRKNKKSAEKYERISTIDECVQRHKWHMGRLELILRLLENGNISSEQVQRIRDDVEYYVENNQDPDFAEDEEIYDELNLEAEEELYTVGMGEEPQSSHGSVSPAVSNAASAAPSPARKQTTAQLYSVTAQASLNNSAPSIAAKLANAKTPAPTIAAVPKTSSKTSEPTPPASTVATASNEPSTSSPSKDANKVSGADQPPSTALADLIATFETAKQKARTRHELGQYQQMLDQGCLYLPGSLDAERPKQYIPKNVHPTPAYYPTTPSPLFDNPLLFDKLSSDALFFIFYYQQGTYQQYLAARSLKKKSWRYHKKYQTWFQRHEEPIAITDEYEMGTYIYFDYEGAWCQRKKTEFRFEYRYLEDAELV</sequence>
<name>A0A4P9Z0Q6_9FUNG</name>
<accession>A0A4P9Z0Q6</accession>
<evidence type="ECO:0000256" key="4">
    <source>
        <dbReference type="ARBA" id="ARBA00022490"/>
    </source>
</evidence>
<feature type="compositionally biased region" description="Low complexity" evidence="11">
    <location>
        <begin position="244"/>
        <end position="260"/>
    </location>
</feature>
<comment type="subcellular location">
    <subcellularLocation>
        <location evidence="2">Cytoplasm</location>
    </subcellularLocation>
    <subcellularLocation>
        <location evidence="1">Nucleus</location>
    </subcellularLocation>
</comment>
<evidence type="ECO:0000256" key="9">
    <source>
        <dbReference type="ARBA" id="ARBA00023242"/>
    </source>
</evidence>
<evidence type="ECO:0000256" key="3">
    <source>
        <dbReference type="ARBA" id="ARBA00007682"/>
    </source>
</evidence>
<reference evidence="15" key="1">
    <citation type="journal article" date="2018" name="Nat. Microbiol.">
        <title>Leveraging single-cell genomics to expand the fungal tree of life.</title>
        <authorList>
            <person name="Ahrendt S.R."/>
            <person name="Quandt C.A."/>
            <person name="Ciobanu D."/>
            <person name="Clum A."/>
            <person name="Salamov A."/>
            <person name="Andreopoulos B."/>
            <person name="Cheng J.F."/>
            <person name="Woyke T."/>
            <person name="Pelin A."/>
            <person name="Henrissat B."/>
            <person name="Reynolds N.K."/>
            <person name="Benny G.L."/>
            <person name="Smith M.E."/>
            <person name="James T.Y."/>
            <person name="Grigoriev I.V."/>
        </authorList>
    </citation>
    <scope>NUCLEOTIDE SEQUENCE [LARGE SCALE GENOMIC DNA]</scope>
    <source>
        <strain evidence="15">Benny S71-1</strain>
    </source>
</reference>
<organism evidence="14 15">
    <name type="scientific">Syncephalis pseudoplumigaleata</name>
    <dbReference type="NCBI Taxonomy" id="1712513"/>
    <lineage>
        <taxon>Eukaryota</taxon>
        <taxon>Fungi</taxon>
        <taxon>Fungi incertae sedis</taxon>
        <taxon>Zoopagomycota</taxon>
        <taxon>Zoopagomycotina</taxon>
        <taxon>Zoopagomycetes</taxon>
        <taxon>Zoopagales</taxon>
        <taxon>Piptocephalidaceae</taxon>
        <taxon>Syncephalis</taxon>
    </lineage>
</organism>
<keyword evidence="7" id="KW-0805">Transcription regulation</keyword>
<dbReference type="InterPro" id="IPR038635">
    <property type="entry name" value="CCR4-NOT_su2/3/5_C_sf"/>
</dbReference>
<keyword evidence="5" id="KW-0678">Repressor</keyword>
<evidence type="ECO:0000259" key="13">
    <source>
        <dbReference type="Pfam" id="PF04153"/>
    </source>
</evidence>
<evidence type="ECO:0000256" key="7">
    <source>
        <dbReference type="ARBA" id="ARBA00023015"/>
    </source>
</evidence>
<dbReference type="OrthoDB" id="293823at2759"/>
<proteinExistence type="inferred from homology"/>
<evidence type="ECO:0000256" key="6">
    <source>
        <dbReference type="ARBA" id="ARBA00022553"/>
    </source>
</evidence>
<dbReference type="GO" id="GO:0006355">
    <property type="term" value="P:regulation of DNA-templated transcription"/>
    <property type="evidence" value="ECO:0007669"/>
    <property type="project" value="InterPro"/>
</dbReference>
<comment type="similarity">
    <text evidence="3">Belongs to the CNOT2/3/5 family.</text>
</comment>